<accession>A0A6G6W829</accession>
<proteinExistence type="predicted"/>
<evidence type="ECO:0000256" key="1">
    <source>
        <dbReference type="SAM" id="SignalP"/>
    </source>
</evidence>
<dbReference type="KEGG" id="nano:G5V58_00070"/>
<feature type="signal peptide" evidence="1">
    <location>
        <begin position="1"/>
        <end position="21"/>
    </location>
</feature>
<keyword evidence="3" id="KW-1185">Reference proteome</keyword>
<reference evidence="2 3" key="1">
    <citation type="submission" date="2020-02" db="EMBL/GenBank/DDBJ databases">
        <title>Full genome sequence of Nocardioides sp. R-3366.</title>
        <authorList>
            <person name="Im W.-T."/>
        </authorList>
    </citation>
    <scope>NUCLEOTIDE SEQUENCE [LARGE SCALE GENOMIC DNA]</scope>
    <source>
        <strain evidence="2 3">R-3366</strain>
    </source>
</reference>
<evidence type="ECO:0000313" key="2">
    <source>
        <dbReference type="EMBL" id="QIG41376.1"/>
    </source>
</evidence>
<protein>
    <recommendedName>
        <fullName evidence="4">Ig-like domain repeat protein</fullName>
    </recommendedName>
</protein>
<dbReference type="RefSeq" id="WP_165227655.1">
    <property type="nucleotide sequence ID" value="NZ_CP049257.1"/>
</dbReference>
<dbReference type="Proteomes" id="UP000502996">
    <property type="component" value="Chromosome"/>
</dbReference>
<sequence>MRLVAVGLVALTALVAGGVDAPGRAAGPLVPRARAIELTKAERGVQPTQSQRITAKVGGGGKVRFVLKGAGVRQEAVVKAAKRRAVYDVPLLAPGRYTVKASYRGAKARTRFEVYDSAITVSQTAFTVSAGDPYAGSTALTGAVRYRGKPGAGGYVDVYLDGNRTGGVASPDLLGFAAVAADGTFSYPQFASRVALRYGVGTWAFQGFYTSRKDSSSVVASPRVVVTVTP</sequence>
<evidence type="ECO:0000313" key="3">
    <source>
        <dbReference type="Proteomes" id="UP000502996"/>
    </source>
</evidence>
<dbReference type="AlphaFoldDB" id="A0A6G6W829"/>
<organism evidence="2 3">
    <name type="scientific">Nocardioides anomalus</name>
    <dbReference type="NCBI Taxonomy" id="2712223"/>
    <lineage>
        <taxon>Bacteria</taxon>
        <taxon>Bacillati</taxon>
        <taxon>Actinomycetota</taxon>
        <taxon>Actinomycetes</taxon>
        <taxon>Propionibacteriales</taxon>
        <taxon>Nocardioidaceae</taxon>
        <taxon>Nocardioides</taxon>
    </lineage>
</organism>
<keyword evidence="1" id="KW-0732">Signal</keyword>
<feature type="chain" id="PRO_5026015620" description="Ig-like domain repeat protein" evidence="1">
    <location>
        <begin position="22"/>
        <end position="230"/>
    </location>
</feature>
<name>A0A6G6W829_9ACTN</name>
<dbReference type="EMBL" id="CP049257">
    <property type="protein sequence ID" value="QIG41376.1"/>
    <property type="molecule type" value="Genomic_DNA"/>
</dbReference>
<evidence type="ECO:0008006" key="4">
    <source>
        <dbReference type="Google" id="ProtNLM"/>
    </source>
</evidence>
<gene>
    <name evidence="2" type="ORF">G5V58_00070</name>
</gene>